<proteinExistence type="inferred from homology"/>
<comment type="caution">
    <text evidence="4">The sequence shown here is derived from an EMBL/GenBank/DDBJ whole genome shotgun (WGS) entry which is preliminary data.</text>
</comment>
<dbReference type="PANTHER" id="PTHR30024:SF47">
    <property type="entry name" value="TAURINE-BINDING PERIPLASMIC PROTEIN"/>
    <property type="match status" value="1"/>
</dbReference>
<accession>A0ABW0EHR6</accession>
<dbReference type="SUPFAM" id="SSF53850">
    <property type="entry name" value="Periplasmic binding protein-like II"/>
    <property type="match status" value="1"/>
</dbReference>
<organism evidence="4 5">
    <name type="scientific">Actinokineospora guangxiensis</name>
    <dbReference type="NCBI Taxonomy" id="1490288"/>
    <lineage>
        <taxon>Bacteria</taxon>
        <taxon>Bacillati</taxon>
        <taxon>Actinomycetota</taxon>
        <taxon>Actinomycetes</taxon>
        <taxon>Pseudonocardiales</taxon>
        <taxon>Pseudonocardiaceae</taxon>
        <taxon>Actinokineospora</taxon>
    </lineage>
</organism>
<keyword evidence="5" id="KW-1185">Reference proteome</keyword>
<reference evidence="5" key="1">
    <citation type="journal article" date="2019" name="Int. J. Syst. Evol. Microbiol.">
        <title>The Global Catalogue of Microorganisms (GCM) 10K type strain sequencing project: providing services to taxonomists for standard genome sequencing and annotation.</title>
        <authorList>
            <consortium name="The Broad Institute Genomics Platform"/>
            <consortium name="The Broad Institute Genome Sequencing Center for Infectious Disease"/>
            <person name="Wu L."/>
            <person name="Ma J."/>
        </authorList>
    </citation>
    <scope>NUCLEOTIDE SEQUENCE [LARGE SCALE GENOMIC DNA]</scope>
    <source>
        <strain evidence="5">CCUG 59778</strain>
    </source>
</reference>
<comment type="similarity">
    <text evidence="2">Belongs to the bacterial solute-binding protein SsuA/TauA family.</text>
</comment>
<evidence type="ECO:0000313" key="5">
    <source>
        <dbReference type="Proteomes" id="UP001596157"/>
    </source>
</evidence>
<name>A0ABW0EHR6_9PSEU</name>
<dbReference type="Gene3D" id="3.40.190.10">
    <property type="entry name" value="Periplasmic binding protein-like II"/>
    <property type="match status" value="2"/>
</dbReference>
<dbReference type="EMBL" id="JBHSKF010000003">
    <property type="protein sequence ID" value="MFC5286947.1"/>
    <property type="molecule type" value="Genomic_DNA"/>
</dbReference>
<dbReference type="PANTHER" id="PTHR30024">
    <property type="entry name" value="ALIPHATIC SULFONATES-BINDING PROTEIN-RELATED"/>
    <property type="match status" value="1"/>
</dbReference>
<evidence type="ECO:0000256" key="3">
    <source>
        <dbReference type="ARBA" id="ARBA00022729"/>
    </source>
</evidence>
<sequence>MLRSVTRRTARVRLPIAGLAVALAATLTGCGLLGGDDEGAAPASGAGGLEKTKIKVGTIPVVDVAPLHYAIERGYFKEEGLEVETVVQPNGQAAVAGIMNGSLDITFSTYAATFTAQSQGVADFKIVADGLSAKANHLMVVATPNSPVKKATDLPGKKIAITAKNTFTDLAPMAVMKVQGIDYNEIDWIPMALPDMLGAMTKGDVDAAVVVEPFVTMAMKEAGAVPVLDAASGPTAELPMSGYIAVGGAGKFASSSPNTIAAFQRAMAKAHSESSDRTKMEPMFVKYARLDENTAKLVTISTYSTRLEANRIQRTANLLHEFGAIQAPLDVAPMIVSSPATG</sequence>
<evidence type="ECO:0000256" key="1">
    <source>
        <dbReference type="ARBA" id="ARBA00004418"/>
    </source>
</evidence>
<gene>
    <name evidence="4" type="ORF">ACFPM7_07775</name>
</gene>
<dbReference type="Pfam" id="PF13379">
    <property type="entry name" value="NMT1_2"/>
    <property type="match status" value="1"/>
</dbReference>
<comment type="subcellular location">
    <subcellularLocation>
        <location evidence="1">Periplasm</location>
    </subcellularLocation>
</comment>
<dbReference type="PROSITE" id="PS51257">
    <property type="entry name" value="PROKAR_LIPOPROTEIN"/>
    <property type="match status" value="1"/>
</dbReference>
<evidence type="ECO:0000256" key="2">
    <source>
        <dbReference type="ARBA" id="ARBA00010742"/>
    </source>
</evidence>
<dbReference type="Proteomes" id="UP001596157">
    <property type="component" value="Unassembled WGS sequence"/>
</dbReference>
<dbReference type="RefSeq" id="WP_378245411.1">
    <property type="nucleotide sequence ID" value="NZ_JBHSKF010000003.1"/>
</dbReference>
<protein>
    <submittedName>
        <fullName evidence="4">ABC transporter substrate-binding protein</fullName>
    </submittedName>
</protein>
<evidence type="ECO:0000313" key="4">
    <source>
        <dbReference type="EMBL" id="MFC5286947.1"/>
    </source>
</evidence>
<keyword evidence="3" id="KW-0732">Signal</keyword>